<comment type="caution">
    <text evidence="1">The sequence shown here is derived from an EMBL/GenBank/DDBJ whole genome shotgun (WGS) entry which is preliminary data.</text>
</comment>
<dbReference type="EMBL" id="JAEQMY010000127">
    <property type="protein sequence ID" value="MBL0407935.1"/>
    <property type="molecule type" value="Genomic_DNA"/>
</dbReference>
<protein>
    <submittedName>
        <fullName evidence="1">Uncharacterized protein</fullName>
    </submittedName>
</protein>
<proteinExistence type="predicted"/>
<dbReference type="AlphaFoldDB" id="A0A936ZHQ7"/>
<gene>
    <name evidence="1" type="ORF">JKG68_28970</name>
</gene>
<dbReference type="RefSeq" id="WP_202065518.1">
    <property type="nucleotide sequence ID" value="NZ_JAEQMY010000127.1"/>
</dbReference>
<reference evidence="1" key="1">
    <citation type="submission" date="2021-01" db="EMBL/GenBank/DDBJ databases">
        <title>Microvirga sp.</title>
        <authorList>
            <person name="Kim M.K."/>
        </authorList>
    </citation>
    <scope>NUCLEOTIDE SEQUENCE</scope>
    <source>
        <strain evidence="1">5420S-16</strain>
    </source>
</reference>
<sequence>MAVDPLHPSAQVGSNIKQIHLLGITVIKQLLHWAAKPHSSIDKGLMVAALSAASVAFFICAQLP</sequence>
<keyword evidence="2" id="KW-1185">Reference proteome</keyword>
<dbReference type="Proteomes" id="UP000605848">
    <property type="component" value="Unassembled WGS sequence"/>
</dbReference>
<evidence type="ECO:0000313" key="2">
    <source>
        <dbReference type="Proteomes" id="UP000605848"/>
    </source>
</evidence>
<name>A0A936ZHQ7_9HYPH</name>
<accession>A0A936ZHQ7</accession>
<organism evidence="1 2">
    <name type="scientific">Microvirga aerilata</name>
    <dbReference type="NCBI Taxonomy" id="670292"/>
    <lineage>
        <taxon>Bacteria</taxon>
        <taxon>Pseudomonadati</taxon>
        <taxon>Pseudomonadota</taxon>
        <taxon>Alphaproteobacteria</taxon>
        <taxon>Hyphomicrobiales</taxon>
        <taxon>Methylobacteriaceae</taxon>
        <taxon>Microvirga</taxon>
    </lineage>
</organism>
<evidence type="ECO:0000313" key="1">
    <source>
        <dbReference type="EMBL" id="MBL0407935.1"/>
    </source>
</evidence>